<keyword evidence="4" id="KW-0597">Phosphoprotein</keyword>
<evidence type="ECO:0000256" key="1">
    <source>
        <dbReference type="ARBA" id="ARBA00023015"/>
    </source>
</evidence>
<reference evidence="6 7" key="1">
    <citation type="submission" date="2016-01" db="EMBL/GenBank/DDBJ databases">
        <title>Amycolatopsis coloradensis genome sequencing and assembly.</title>
        <authorList>
            <person name="Mayilraj S."/>
        </authorList>
    </citation>
    <scope>NUCLEOTIDE SEQUENCE [LARGE SCALE GENOMIC DNA]</scope>
    <source>
        <strain evidence="6 7">DSM 44225</strain>
    </source>
</reference>
<dbReference type="GO" id="GO:0003677">
    <property type="term" value="F:DNA binding"/>
    <property type="evidence" value="ECO:0007669"/>
    <property type="project" value="UniProtKB-KW"/>
</dbReference>
<gene>
    <name evidence="6" type="ORF">BS329_30650</name>
</gene>
<dbReference type="PANTHER" id="PTHR43214">
    <property type="entry name" value="TWO-COMPONENT RESPONSE REGULATOR"/>
    <property type="match status" value="1"/>
</dbReference>
<evidence type="ECO:0000256" key="4">
    <source>
        <dbReference type="PROSITE-ProRule" id="PRU00169"/>
    </source>
</evidence>
<comment type="caution">
    <text evidence="6">The sequence shown here is derived from an EMBL/GenBank/DDBJ whole genome shotgun (WGS) entry which is preliminary data.</text>
</comment>
<protein>
    <submittedName>
        <fullName evidence="6">LuxR family transcriptional regulator</fullName>
    </submittedName>
</protein>
<evidence type="ECO:0000256" key="3">
    <source>
        <dbReference type="ARBA" id="ARBA00023163"/>
    </source>
</evidence>
<evidence type="ECO:0000256" key="2">
    <source>
        <dbReference type="ARBA" id="ARBA00023125"/>
    </source>
</evidence>
<keyword evidence="2" id="KW-0238">DNA-binding</keyword>
<dbReference type="InterPro" id="IPR001789">
    <property type="entry name" value="Sig_transdc_resp-reg_receiver"/>
</dbReference>
<dbReference type="InterPro" id="IPR000792">
    <property type="entry name" value="Tscrpt_reg_LuxR_C"/>
</dbReference>
<dbReference type="Pfam" id="PF00196">
    <property type="entry name" value="GerE"/>
    <property type="match status" value="1"/>
</dbReference>
<dbReference type="SUPFAM" id="SSF46894">
    <property type="entry name" value="C-terminal effector domain of the bipartite response regulators"/>
    <property type="match status" value="1"/>
</dbReference>
<dbReference type="PRINTS" id="PR00038">
    <property type="entry name" value="HTHLUXR"/>
</dbReference>
<dbReference type="AlphaFoldDB" id="A0A1R0KJM2"/>
<dbReference type="PROSITE" id="PS50110">
    <property type="entry name" value="RESPONSE_REGULATORY"/>
    <property type="match status" value="1"/>
</dbReference>
<keyword evidence="3" id="KW-0804">Transcription</keyword>
<dbReference type="Gene3D" id="1.10.10.10">
    <property type="entry name" value="Winged helix-like DNA-binding domain superfamily/Winged helix DNA-binding domain"/>
    <property type="match status" value="1"/>
</dbReference>
<keyword evidence="7" id="KW-1185">Reference proteome</keyword>
<dbReference type="GO" id="GO:0000160">
    <property type="term" value="P:phosphorelay signal transduction system"/>
    <property type="evidence" value="ECO:0007669"/>
    <property type="project" value="InterPro"/>
</dbReference>
<evidence type="ECO:0000259" key="5">
    <source>
        <dbReference type="PROSITE" id="PS50110"/>
    </source>
</evidence>
<dbReference type="Gene3D" id="3.40.50.2300">
    <property type="match status" value="1"/>
</dbReference>
<organism evidence="6 7">
    <name type="scientific">Amycolatopsis coloradensis</name>
    <dbReference type="NCBI Taxonomy" id="76021"/>
    <lineage>
        <taxon>Bacteria</taxon>
        <taxon>Bacillati</taxon>
        <taxon>Actinomycetota</taxon>
        <taxon>Actinomycetes</taxon>
        <taxon>Pseudonocardiales</taxon>
        <taxon>Pseudonocardiaceae</taxon>
        <taxon>Amycolatopsis</taxon>
    </lineage>
</organism>
<dbReference type="EMBL" id="MQUQ01000018">
    <property type="protein sequence ID" value="OLZ46226.1"/>
    <property type="molecule type" value="Genomic_DNA"/>
</dbReference>
<proteinExistence type="predicted"/>
<dbReference type="SMART" id="SM00421">
    <property type="entry name" value="HTH_LUXR"/>
    <property type="match status" value="1"/>
</dbReference>
<dbReference type="InterPro" id="IPR016032">
    <property type="entry name" value="Sig_transdc_resp-reg_C-effctor"/>
</dbReference>
<dbReference type="SUPFAM" id="SSF52172">
    <property type="entry name" value="CheY-like"/>
    <property type="match status" value="1"/>
</dbReference>
<name>A0A1R0KJM2_9PSEU</name>
<sequence>MDANQLDRQVTVAIIADHEVAIDGVRAWVDRDPGRRVRIVASGADVDEVLAGPGGTADVLLVDLNLRGTLIVDRIAGLTGAGHRVVVFSAHSEPEYVLAVLDAGAEFLDKDGSREHCVETIVAAATDRPYVTPTTAGAMIADARPLRPALSKQELAVLKYWFQGMSEASVGARMSISEATVRQYIDRARTKYAAVGRRASTKEALLARAIQDGLIRAADITEYRSRAIRPES</sequence>
<keyword evidence="1" id="KW-0805">Transcription regulation</keyword>
<dbReference type="SMART" id="SM00448">
    <property type="entry name" value="REC"/>
    <property type="match status" value="1"/>
</dbReference>
<dbReference type="PANTHER" id="PTHR43214:SF24">
    <property type="entry name" value="TRANSCRIPTIONAL REGULATORY PROTEIN NARL-RELATED"/>
    <property type="match status" value="1"/>
</dbReference>
<dbReference type="STRING" id="76021.BS329_30650"/>
<dbReference type="Pfam" id="PF00072">
    <property type="entry name" value="Response_reg"/>
    <property type="match status" value="1"/>
</dbReference>
<evidence type="ECO:0000313" key="6">
    <source>
        <dbReference type="EMBL" id="OLZ46226.1"/>
    </source>
</evidence>
<accession>A0A1R0KJM2</accession>
<evidence type="ECO:0000313" key="7">
    <source>
        <dbReference type="Proteomes" id="UP000187486"/>
    </source>
</evidence>
<feature type="modified residue" description="4-aspartylphosphate" evidence="4">
    <location>
        <position position="63"/>
    </location>
</feature>
<dbReference type="InterPro" id="IPR011006">
    <property type="entry name" value="CheY-like_superfamily"/>
</dbReference>
<dbReference type="InterPro" id="IPR036388">
    <property type="entry name" value="WH-like_DNA-bd_sf"/>
</dbReference>
<dbReference type="Proteomes" id="UP000187486">
    <property type="component" value="Unassembled WGS sequence"/>
</dbReference>
<dbReference type="GO" id="GO:0006355">
    <property type="term" value="P:regulation of DNA-templated transcription"/>
    <property type="evidence" value="ECO:0007669"/>
    <property type="project" value="InterPro"/>
</dbReference>
<dbReference type="InterPro" id="IPR039420">
    <property type="entry name" value="WalR-like"/>
</dbReference>
<feature type="domain" description="Response regulatory" evidence="5">
    <location>
        <begin position="11"/>
        <end position="125"/>
    </location>
</feature>